<dbReference type="Proteomes" id="UP000182409">
    <property type="component" value="Unassembled WGS sequence"/>
</dbReference>
<proteinExistence type="predicted"/>
<evidence type="ECO:0000256" key="1">
    <source>
        <dbReference type="SAM" id="MobiDB-lite"/>
    </source>
</evidence>
<dbReference type="RefSeq" id="WP_074653269.1">
    <property type="nucleotide sequence ID" value="NZ_FNSD01000001.1"/>
</dbReference>
<gene>
    <name evidence="2" type="ORF">SAMN05443244_1660</name>
</gene>
<dbReference type="Pfam" id="PF10604">
    <property type="entry name" value="Polyketide_cyc2"/>
    <property type="match status" value="1"/>
</dbReference>
<dbReference type="SUPFAM" id="SSF55961">
    <property type="entry name" value="Bet v1-like"/>
    <property type="match status" value="1"/>
</dbReference>
<dbReference type="Gene3D" id="3.30.530.20">
    <property type="match status" value="1"/>
</dbReference>
<organism evidence="2 3">
    <name type="scientific">Terriglobus roseus</name>
    <dbReference type="NCBI Taxonomy" id="392734"/>
    <lineage>
        <taxon>Bacteria</taxon>
        <taxon>Pseudomonadati</taxon>
        <taxon>Acidobacteriota</taxon>
        <taxon>Terriglobia</taxon>
        <taxon>Terriglobales</taxon>
        <taxon>Acidobacteriaceae</taxon>
        <taxon>Terriglobus</taxon>
    </lineage>
</organism>
<name>A0A1H4LNN3_9BACT</name>
<reference evidence="2 3" key="1">
    <citation type="submission" date="2016-10" db="EMBL/GenBank/DDBJ databases">
        <authorList>
            <person name="de Groot N.N."/>
        </authorList>
    </citation>
    <scope>NUCLEOTIDE SEQUENCE [LARGE SCALE GENOMIC DNA]</scope>
    <source>
        <strain evidence="2 3">AB35.6</strain>
    </source>
</reference>
<dbReference type="InterPro" id="IPR019587">
    <property type="entry name" value="Polyketide_cyclase/dehydratase"/>
</dbReference>
<evidence type="ECO:0000313" key="2">
    <source>
        <dbReference type="EMBL" id="SEB72254.1"/>
    </source>
</evidence>
<dbReference type="InterPro" id="IPR023393">
    <property type="entry name" value="START-like_dom_sf"/>
</dbReference>
<accession>A0A1H4LNN3</accession>
<protein>
    <submittedName>
        <fullName evidence="2">Polyketide cyclase / dehydrase and lipid transport</fullName>
    </submittedName>
</protein>
<feature type="region of interest" description="Disordered" evidence="1">
    <location>
        <begin position="195"/>
        <end position="214"/>
    </location>
</feature>
<dbReference type="OrthoDB" id="9797595at2"/>
<dbReference type="AlphaFoldDB" id="A0A1H4LNN3"/>
<sequence length="247" mass="26941">MAETEQVRFPRQGSDYNPLPRSKKDGRVVAHAVQTIAATPHEVYQVYSRGELLPTWQEGVISVTATGEKTFHWLIEDPATKKQMEFDSEVLEAVPGERHVSRIVNGPLESTTDTVTFVQHPAGRGTIVTMISDYKIPGGVLANVFAAVVSRSPEQLTIENLRHLKELIESKEIPTVEGQPAGPRGVMGKWKEFLMGENLPTPPGTSDRARPQDLPEQAGRLSPLLIGGVAVAAGTAAWFGVRAMLDE</sequence>
<dbReference type="EMBL" id="FNSD01000001">
    <property type="protein sequence ID" value="SEB72254.1"/>
    <property type="molecule type" value="Genomic_DNA"/>
</dbReference>
<evidence type="ECO:0000313" key="3">
    <source>
        <dbReference type="Proteomes" id="UP000182409"/>
    </source>
</evidence>
<feature type="region of interest" description="Disordered" evidence="1">
    <location>
        <begin position="1"/>
        <end position="23"/>
    </location>
</feature>